<feature type="compositionally biased region" description="Polar residues" evidence="1">
    <location>
        <begin position="1277"/>
        <end position="1291"/>
    </location>
</feature>
<evidence type="ECO:0000313" key="2">
    <source>
        <dbReference type="EMBL" id="OLQ04238.1"/>
    </source>
</evidence>
<feature type="compositionally biased region" description="Basic and acidic residues" evidence="1">
    <location>
        <begin position="788"/>
        <end position="799"/>
    </location>
</feature>
<feature type="compositionally biased region" description="Polar residues" evidence="1">
    <location>
        <begin position="657"/>
        <end position="677"/>
    </location>
</feature>
<organism evidence="2 3">
    <name type="scientific">Symbiodinium microadriaticum</name>
    <name type="common">Dinoflagellate</name>
    <name type="synonym">Zooxanthella microadriatica</name>
    <dbReference type="NCBI Taxonomy" id="2951"/>
    <lineage>
        <taxon>Eukaryota</taxon>
        <taxon>Sar</taxon>
        <taxon>Alveolata</taxon>
        <taxon>Dinophyceae</taxon>
        <taxon>Suessiales</taxon>
        <taxon>Symbiodiniaceae</taxon>
        <taxon>Symbiodinium</taxon>
    </lineage>
</organism>
<protein>
    <submittedName>
        <fullName evidence="2">Uncharacterized protein</fullName>
    </submittedName>
</protein>
<feature type="compositionally biased region" description="Polar residues" evidence="1">
    <location>
        <begin position="1100"/>
        <end position="1114"/>
    </location>
</feature>
<sequence>MAAPADLGLKGDPPEALDAYTDPSSLDAPQSLSVMDFSQTKGLADMIAEGKLSTTFKFAYNQVLLAQREPLLYSDPNTLVVGSHDIDLPTVVASRGTAVRGVVYSASSIGKSTASYSVQLSAGSSPSTFATSYPQYATLDARNAVAAPIGLPRVRVNATFNTVLTGLGVASPTPVNYSYVWNLAWHNCNLLNLARTAEFDVDWISPVAPCTYAGPLGSALMDYSEHQTEIAAGSVLCLELPDGNVGAEIAALRVLLSATPPLRVAIGTNGMPNTDSIPVPANGPRVQLSGLLVQEVAQNMEVQNRNTLLFEGVSKSYRGDGGPTLLPPAKRGHTLGLFTHTPGPGIWDGDPTLQAMVSVQVVRTTKGSDSSRFVPQGVPIGLLQRPYYYLSAIRRRGDMINASLMKRSLKRGFLLDAAPQEGAELVYGIRVTNPRLLGVVADRSPSALLFSFGYASQTKKENVFVSTLTNPPAVIQVGAIRKRDATSDADASEKKLPRQTRPPGAAPPLGNVPGVPDAMEEVERNAPLVPELADMMVELGISIASKRAPEDSEEESDDTCFEEGEEEAEFSDDDIVDPAAEDMLDDKVFQAALEASKADAPQDALQDTGPKEVTEPLPPLPPGNTSYTDLEVKAHVEPPALPPSLAQETVEPPASSLPGSTTMAQAPTPSTESLQTPSPKPVGPDDLETQPWPEVPQSPSGQPVKAHVFSPGTESLGSKEGRQLKHAKPLPEPQQSLQSNDNTVPPNHAKLADPKEQQAAAKPPTGSTASQESPAKTPSESAAPSEARTTEPTEAEKAPAKTQPESTAPQKTLANVPGSEGGARKRLQDDFDAEAEEGTQRPGKASAPTEAQPTEELQEPKENTAANNKAQATEEPQEPKGNTAANNKAQVTEDPQEPKGNTAANKKAQATEEPQEPKENAAPNKTAQATEEPQESQESGSSATGDIRRQLGKPSSWGGIPFISPGQQNHPECKESEEKGKPKAKAKAKAKAKCQPVGAQRDTESKKCGTTPKKGDTKPKKGDTKPKKGDTKPKKGDAEPKKGDAEPEKSAKRGKRKQAEPEEEQATAARKASKEKACQQEPLVGAEEPNPKRSKKQPRNGKQQKPDSCQTPEKNNAKKQSQGPESAAAAPAPPDAAPRPKRGRKAAAEKADNQAAADKADNKAAQPKKKQVLSPNTKQRKSRKSVAYHRKYVEQLDLGYGEVLMILWAYPDQIGYNFDLVEMFSGEAKVTSPDDVQQMQDVFANLSAAVSTPHSNSNEPTRQDSFHVAVGLSQVQESLTPTQRELETQLSPDKGGGAGPVPGMKRYVDTSKKNCQASAKAIELMKTEEGRKQLHQMYVDAGGNFGKVETEIIKFQKKQKEEWIRGTETQAKAAAELDDPDGTMLMNDPELSEAAVTRQNEVSTNASQLQTVAPTSSKAGLIGTYVAVVGRKIDMAGEMEDKLDGYKMPRATKLREEIESKRTAYESIYQNLLSLQEKALLSDPPPLSMKKELIDCFVTCTRADMNLNNTMNRARSFKGPAQPKSRAKPAPEPPVKKGGGLGILAETTLAGSGSLACCMNARNFCWPDIGLKIVSHSFTTRFLYSSLSAALFAGEKTLDEIHEVGDGTTVHLVCLGGKGDWKYLRKAFHMRVGYNCPEKCHLCMAEAAFSDFIGYLNARGYAVWSDEDFIGRVSRNFQTKKKRYEGGAWSYAAFERYRDDRLRELIHQAKTTVVKTEAEHDVSSLWDSAGGSAGASLNIGDMPLPNALKAKFAGLEVAGTKKIKRMLYRMTLTGGDKVLSRTFGKDEPGIPHRRLYPVDILSSDVFSYVERTMRGLLKHSKYAQVNKGQHHMMRQRWLVFCLCAAKKVWLNADADSWESQHTASDMRCQRIVESLTALKRGACEEDHKLSIGAASEVK</sequence>
<feature type="region of interest" description="Disordered" evidence="1">
    <location>
        <begin position="1277"/>
        <end position="1301"/>
    </location>
</feature>
<feature type="compositionally biased region" description="Basic and acidic residues" evidence="1">
    <location>
        <begin position="1001"/>
        <end position="1051"/>
    </location>
</feature>
<dbReference type="OrthoDB" id="10287534at2759"/>
<feature type="compositionally biased region" description="Basic and acidic residues" evidence="1">
    <location>
        <begin position="481"/>
        <end position="496"/>
    </location>
</feature>
<feature type="compositionally biased region" description="Basic residues" evidence="1">
    <location>
        <begin position="982"/>
        <end position="992"/>
    </location>
</feature>
<feature type="compositionally biased region" description="Basic and acidic residues" evidence="1">
    <location>
        <begin position="971"/>
        <end position="981"/>
    </location>
</feature>
<evidence type="ECO:0000313" key="3">
    <source>
        <dbReference type="Proteomes" id="UP000186817"/>
    </source>
</evidence>
<feature type="compositionally biased region" description="Polar residues" evidence="1">
    <location>
        <begin position="803"/>
        <end position="813"/>
    </location>
</feature>
<accession>A0A1Q9EA06</accession>
<feature type="compositionally biased region" description="Low complexity" evidence="1">
    <location>
        <begin position="1120"/>
        <end position="1130"/>
    </location>
</feature>
<dbReference type="Proteomes" id="UP000186817">
    <property type="component" value="Unassembled WGS sequence"/>
</dbReference>
<feature type="compositionally biased region" description="Acidic residues" evidence="1">
    <location>
        <begin position="551"/>
        <end position="584"/>
    </location>
</feature>
<evidence type="ECO:0000256" key="1">
    <source>
        <dbReference type="SAM" id="MobiDB-lite"/>
    </source>
</evidence>
<dbReference type="PANTHER" id="PTHR24216">
    <property type="entry name" value="PAXILLIN-RELATED"/>
    <property type="match status" value="1"/>
</dbReference>
<feature type="compositionally biased region" description="Polar residues" evidence="1">
    <location>
        <begin position="733"/>
        <end position="745"/>
    </location>
</feature>
<keyword evidence="3" id="KW-1185">Reference proteome</keyword>
<proteinExistence type="predicted"/>
<comment type="caution">
    <text evidence="2">The sequence shown here is derived from an EMBL/GenBank/DDBJ whole genome shotgun (WGS) entry which is preliminary data.</text>
</comment>
<gene>
    <name evidence="2" type="ORF">AK812_SmicGene12694</name>
</gene>
<dbReference type="EMBL" id="LSRX01000215">
    <property type="protein sequence ID" value="OLQ04238.1"/>
    <property type="molecule type" value="Genomic_DNA"/>
</dbReference>
<name>A0A1Q9EA06_SYMMI</name>
<reference evidence="2 3" key="1">
    <citation type="submission" date="2016-02" db="EMBL/GenBank/DDBJ databases">
        <title>Genome analysis of coral dinoflagellate symbionts highlights evolutionary adaptations to a symbiotic lifestyle.</title>
        <authorList>
            <person name="Aranda M."/>
            <person name="Li Y."/>
            <person name="Liew Y.J."/>
            <person name="Baumgarten S."/>
            <person name="Simakov O."/>
            <person name="Wilson M."/>
            <person name="Piel J."/>
            <person name="Ashoor H."/>
            <person name="Bougouffa S."/>
            <person name="Bajic V.B."/>
            <person name="Ryu T."/>
            <person name="Ravasi T."/>
            <person name="Bayer T."/>
            <person name="Micklem G."/>
            <person name="Kim H."/>
            <person name="Bhak J."/>
            <person name="Lajeunesse T.C."/>
            <person name="Voolstra C.R."/>
        </authorList>
    </citation>
    <scope>NUCLEOTIDE SEQUENCE [LARGE SCALE GENOMIC DNA]</scope>
    <source>
        <strain evidence="2 3">CCMP2467</strain>
    </source>
</reference>
<dbReference type="PANTHER" id="PTHR24216:SF65">
    <property type="entry name" value="PAXILLIN-LIKE PROTEIN 1"/>
    <property type="match status" value="1"/>
</dbReference>
<feature type="compositionally biased region" description="Polar residues" evidence="1">
    <location>
        <begin position="765"/>
        <end position="782"/>
    </location>
</feature>
<feature type="region of interest" description="Disordered" evidence="1">
    <location>
        <begin position="480"/>
        <end position="516"/>
    </location>
</feature>
<feature type="compositionally biased region" description="Basic and acidic residues" evidence="1">
    <location>
        <begin position="1146"/>
        <end position="1162"/>
    </location>
</feature>
<feature type="region of interest" description="Disordered" evidence="1">
    <location>
        <begin position="545"/>
        <end position="1186"/>
    </location>
</feature>
<feature type="region of interest" description="Disordered" evidence="1">
    <location>
        <begin position="1513"/>
        <end position="1539"/>
    </location>
</feature>